<dbReference type="Proteomes" id="UP000001116">
    <property type="component" value="Chromosome"/>
</dbReference>
<gene>
    <name evidence="2" type="ordered locus">Krad_2736</name>
</gene>
<accession>A6WBL9</accession>
<dbReference type="HOGENOM" id="CLU_154488_2_0_11"/>
<organism evidence="2 3">
    <name type="scientific">Kineococcus radiotolerans (strain ATCC BAA-149 / DSM 14245 / SRS30216)</name>
    <dbReference type="NCBI Taxonomy" id="266940"/>
    <lineage>
        <taxon>Bacteria</taxon>
        <taxon>Bacillati</taxon>
        <taxon>Actinomycetota</taxon>
        <taxon>Actinomycetes</taxon>
        <taxon>Kineosporiales</taxon>
        <taxon>Kineosporiaceae</taxon>
        <taxon>Kineococcus</taxon>
    </lineage>
</organism>
<dbReference type="STRING" id="266940.Krad_2736"/>
<protein>
    <submittedName>
        <fullName evidence="2">Antibiotic biosynthesis monooxygenase</fullName>
    </submittedName>
</protein>
<keyword evidence="3" id="KW-1185">Reference proteome</keyword>
<dbReference type="AlphaFoldDB" id="A6WBL9"/>
<name>A6WBL9_KINRD</name>
<keyword evidence="2" id="KW-0560">Oxidoreductase</keyword>
<keyword evidence="2" id="KW-0503">Monooxygenase</keyword>
<dbReference type="InterPro" id="IPR011008">
    <property type="entry name" value="Dimeric_a/b-barrel"/>
</dbReference>
<dbReference type="SUPFAM" id="SSF54909">
    <property type="entry name" value="Dimeric alpha+beta barrel"/>
    <property type="match status" value="1"/>
</dbReference>
<sequence>MEGMTITYGFTSTMTAKPGLGDRVVDLLLSGLEPGNPASSEHCLLYVVSRSASDPDVVHVAEGWSSEEEHHRVFATPAAAAIVAGFAELLAADAASTDLVPVRGKAVL</sequence>
<dbReference type="PROSITE" id="PS51725">
    <property type="entry name" value="ABM"/>
    <property type="match status" value="1"/>
</dbReference>
<proteinExistence type="predicted"/>
<dbReference type="eggNOG" id="COG1359">
    <property type="taxonomic scope" value="Bacteria"/>
</dbReference>
<dbReference type="Pfam" id="PF03992">
    <property type="entry name" value="ABM"/>
    <property type="match status" value="1"/>
</dbReference>
<evidence type="ECO:0000259" key="1">
    <source>
        <dbReference type="PROSITE" id="PS51725"/>
    </source>
</evidence>
<dbReference type="EMBL" id="CP000750">
    <property type="protein sequence ID" value="ABS04208.1"/>
    <property type="molecule type" value="Genomic_DNA"/>
</dbReference>
<dbReference type="InterPro" id="IPR007138">
    <property type="entry name" value="ABM_dom"/>
</dbReference>
<evidence type="ECO:0000313" key="3">
    <source>
        <dbReference type="Proteomes" id="UP000001116"/>
    </source>
</evidence>
<reference evidence="3" key="1">
    <citation type="journal article" date="2008" name="PLoS ONE">
        <title>Survival in nuclear waste, extreme resistance, and potential applications gleaned from the genome sequence of Kineococcus radiotolerans SRS30216.</title>
        <authorList>
            <person name="Bagwell C.E."/>
            <person name="Bhat S."/>
            <person name="Hawkins G.M."/>
            <person name="Smith B.W."/>
            <person name="Biswas T."/>
            <person name="Hoover T.R."/>
            <person name="Saunders E."/>
            <person name="Han C.S."/>
            <person name="Tsodikov O.V."/>
            <person name="Shimkets L.J."/>
        </authorList>
    </citation>
    <scope>NUCLEOTIDE SEQUENCE [LARGE SCALE GENOMIC DNA]</scope>
    <source>
        <strain evidence="3">ATCC BAA-149 / DSM 14245 / SRS30216</strain>
    </source>
</reference>
<dbReference type="KEGG" id="kra:Krad_2736"/>
<evidence type="ECO:0000313" key="2">
    <source>
        <dbReference type="EMBL" id="ABS04208.1"/>
    </source>
</evidence>
<dbReference type="Gene3D" id="3.30.70.100">
    <property type="match status" value="1"/>
</dbReference>
<dbReference type="GO" id="GO:0004497">
    <property type="term" value="F:monooxygenase activity"/>
    <property type="evidence" value="ECO:0007669"/>
    <property type="project" value="UniProtKB-KW"/>
</dbReference>
<feature type="domain" description="ABM" evidence="1">
    <location>
        <begin position="8"/>
        <end position="99"/>
    </location>
</feature>